<dbReference type="GO" id="GO:0005506">
    <property type="term" value="F:iron ion binding"/>
    <property type="evidence" value="ECO:0007669"/>
    <property type="project" value="InterPro"/>
</dbReference>
<keyword evidence="1" id="KW-0349">Heme</keyword>
<dbReference type="Pfam" id="PF00067">
    <property type="entry name" value="p450"/>
    <property type="match status" value="1"/>
</dbReference>
<keyword evidence="1" id="KW-0408">Iron</keyword>
<evidence type="ECO:0000256" key="1">
    <source>
        <dbReference type="PIRSR" id="PIRSR602401-1"/>
    </source>
</evidence>
<dbReference type="InterPro" id="IPR002401">
    <property type="entry name" value="Cyt_P450_E_grp-I"/>
</dbReference>
<evidence type="ECO:0000256" key="2">
    <source>
        <dbReference type="SAM" id="Phobius"/>
    </source>
</evidence>
<reference evidence="3 4" key="1">
    <citation type="submission" date="2017-05" db="EMBL/GenBank/DDBJ databases">
        <title>Draft genome sequence of Elsinoe australis.</title>
        <authorList>
            <person name="Cheng Q."/>
        </authorList>
    </citation>
    <scope>NUCLEOTIDE SEQUENCE [LARGE SCALE GENOMIC DNA]</scope>
    <source>
        <strain evidence="3 4">NL1</strain>
    </source>
</reference>
<proteinExistence type="predicted"/>
<dbReference type="Gene3D" id="1.10.630.10">
    <property type="entry name" value="Cytochrome P450"/>
    <property type="match status" value="1"/>
</dbReference>
<keyword evidence="2" id="KW-0812">Transmembrane</keyword>
<comment type="caution">
    <text evidence="3">The sequence shown here is derived from an EMBL/GenBank/DDBJ whole genome shotgun (WGS) entry which is preliminary data.</text>
</comment>
<protein>
    <submittedName>
        <fullName evidence="3">Isotrichodermin C-15 hydroxylase</fullName>
    </submittedName>
</protein>
<accession>A0A2P7YE77</accession>
<organism evidence="3 4">
    <name type="scientific">Elsinoe australis</name>
    <dbReference type="NCBI Taxonomy" id="40998"/>
    <lineage>
        <taxon>Eukaryota</taxon>
        <taxon>Fungi</taxon>
        <taxon>Dikarya</taxon>
        <taxon>Ascomycota</taxon>
        <taxon>Pezizomycotina</taxon>
        <taxon>Dothideomycetes</taxon>
        <taxon>Dothideomycetidae</taxon>
        <taxon>Myriangiales</taxon>
        <taxon>Elsinoaceae</taxon>
        <taxon>Elsinoe</taxon>
    </lineage>
</organism>
<keyword evidence="2" id="KW-0472">Membrane</keyword>
<dbReference type="PANTHER" id="PTHR24305">
    <property type="entry name" value="CYTOCHROME P450"/>
    <property type="match status" value="1"/>
</dbReference>
<dbReference type="Proteomes" id="UP000243723">
    <property type="component" value="Unassembled WGS sequence"/>
</dbReference>
<evidence type="ECO:0000313" key="3">
    <source>
        <dbReference type="EMBL" id="PSK34272.1"/>
    </source>
</evidence>
<dbReference type="PRINTS" id="PR00385">
    <property type="entry name" value="P450"/>
</dbReference>
<dbReference type="SUPFAM" id="SSF48264">
    <property type="entry name" value="Cytochrome P450"/>
    <property type="match status" value="1"/>
</dbReference>
<dbReference type="STRING" id="40998.A0A2P7YE77"/>
<dbReference type="FunFam" id="1.10.630.10:FF:000051">
    <property type="entry name" value="Cytochrome P450 monooxygenase (Fum15)"/>
    <property type="match status" value="1"/>
</dbReference>
<sequence length="540" mass="60687">MPPTQRFLAISTVGAYVITHFFPEQAIRQSFAWTAAAIFSGAFFGWIVWAVLIYPNFFSPLRHLPSPPNPTLFMGHSERIMKEPTGIPMRDWANEVPNDGLIRYLHWFNNERVLITSERALSEVLVTKNYDFVKPNLIRTGLARILGVGILLAEGDEHKIQRKHLSPAFAFRHVKDLYPTFWGKSIELIERVSQDIANADPSHEKEANVREVGDYTSRATLDIIGVAGMGRDFGTIKEPGNPLSHHYKTIFQPPRGARYLQMLNLILPSWFIQNLPLKRNQEIVAARKTIRETCSDLIAAKRARKSRTDFDILSVAIESGGFNDEELINQMMTFLVAGHETTSTAMLWAIYLLCQNPEVQTRLRAEIHANIASPRTKSGRTISSQTIDNLPYLNAVLNEVLRVWAPVSLTMRVTAKDTSVLGQPIPKGTTVILCPWATNNSYASWGPDAQTFNPERWLKEGQANKGGAESNFSFLTFLHGPRSCIGEKFARAEFACLLAAWIGRFECEFETPGFVVEIGGGVTSKPKGGLWVRLKECEDW</sequence>
<comment type="cofactor">
    <cofactor evidence="1">
        <name>heme</name>
        <dbReference type="ChEBI" id="CHEBI:30413"/>
    </cofactor>
</comment>
<dbReference type="PANTHER" id="PTHR24305:SF227">
    <property type="entry name" value="P450, PUTATIVE (EUROFUNG)-RELATED"/>
    <property type="match status" value="1"/>
</dbReference>
<feature type="binding site" description="axial binding residue" evidence="1">
    <location>
        <position position="484"/>
    </location>
    <ligand>
        <name>heme</name>
        <dbReference type="ChEBI" id="CHEBI:30413"/>
    </ligand>
    <ligandPart>
        <name>Fe</name>
        <dbReference type="ChEBI" id="CHEBI:18248"/>
    </ligandPart>
</feature>
<keyword evidence="2" id="KW-1133">Transmembrane helix</keyword>
<dbReference type="GO" id="GO:0020037">
    <property type="term" value="F:heme binding"/>
    <property type="evidence" value="ECO:0007669"/>
    <property type="project" value="InterPro"/>
</dbReference>
<dbReference type="GO" id="GO:0016705">
    <property type="term" value="F:oxidoreductase activity, acting on paired donors, with incorporation or reduction of molecular oxygen"/>
    <property type="evidence" value="ECO:0007669"/>
    <property type="project" value="InterPro"/>
</dbReference>
<dbReference type="GO" id="GO:0004497">
    <property type="term" value="F:monooxygenase activity"/>
    <property type="evidence" value="ECO:0007669"/>
    <property type="project" value="InterPro"/>
</dbReference>
<keyword evidence="1" id="KW-0479">Metal-binding</keyword>
<name>A0A2P7YE77_9PEZI</name>
<keyword evidence="4" id="KW-1185">Reference proteome</keyword>
<dbReference type="InterPro" id="IPR050121">
    <property type="entry name" value="Cytochrome_P450_monoxygenase"/>
</dbReference>
<dbReference type="EMBL" id="NHZQ01000447">
    <property type="protein sequence ID" value="PSK34272.1"/>
    <property type="molecule type" value="Genomic_DNA"/>
</dbReference>
<dbReference type="InterPro" id="IPR001128">
    <property type="entry name" value="Cyt_P450"/>
</dbReference>
<dbReference type="PRINTS" id="PR00463">
    <property type="entry name" value="EP450I"/>
</dbReference>
<dbReference type="AlphaFoldDB" id="A0A2P7YE77"/>
<gene>
    <name evidence="3" type="ORF">B9Z65_8598</name>
</gene>
<dbReference type="CDD" id="cd11069">
    <property type="entry name" value="CYP_FUM15-like"/>
    <property type="match status" value="1"/>
</dbReference>
<feature type="transmembrane region" description="Helical" evidence="2">
    <location>
        <begin position="30"/>
        <end position="54"/>
    </location>
</feature>
<dbReference type="InterPro" id="IPR036396">
    <property type="entry name" value="Cyt_P450_sf"/>
</dbReference>
<dbReference type="OrthoDB" id="1470350at2759"/>
<evidence type="ECO:0000313" key="4">
    <source>
        <dbReference type="Proteomes" id="UP000243723"/>
    </source>
</evidence>